<evidence type="ECO:0000313" key="2">
    <source>
        <dbReference type="Proteomes" id="UP000231279"/>
    </source>
</evidence>
<reference evidence="2" key="1">
    <citation type="journal article" date="2018" name="Gigascience">
        <title>Genome assembly of the Pink Ipe (Handroanthus impetiginosus, Bignoniaceae), a highly valued, ecologically keystone Neotropical timber forest tree.</title>
        <authorList>
            <person name="Silva-Junior O.B."/>
            <person name="Grattapaglia D."/>
            <person name="Novaes E."/>
            <person name="Collevatti R.G."/>
        </authorList>
    </citation>
    <scope>NUCLEOTIDE SEQUENCE [LARGE SCALE GENOMIC DNA]</scope>
    <source>
        <strain evidence="2">cv. UFG-1</strain>
    </source>
</reference>
<gene>
    <name evidence="1" type="ORF">CDL12_22590</name>
</gene>
<organism evidence="1 2">
    <name type="scientific">Handroanthus impetiginosus</name>
    <dbReference type="NCBI Taxonomy" id="429701"/>
    <lineage>
        <taxon>Eukaryota</taxon>
        <taxon>Viridiplantae</taxon>
        <taxon>Streptophyta</taxon>
        <taxon>Embryophyta</taxon>
        <taxon>Tracheophyta</taxon>
        <taxon>Spermatophyta</taxon>
        <taxon>Magnoliopsida</taxon>
        <taxon>eudicotyledons</taxon>
        <taxon>Gunneridae</taxon>
        <taxon>Pentapetalae</taxon>
        <taxon>asterids</taxon>
        <taxon>lamiids</taxon>
        <taxon>Lamiales</taxon>
        <taxon>Bignoniaceae</taxon>
        <taxon>Crescentiina</taxon>
        <taxon>Tabebuia alliance</taxon>
        <taxon>Handroanthus</taxon>
    </lineage>
</organism>
<comment type="caution">
    <text evidence="1">The sequence shown here is derived from an EMBL/GenBank/DDBJ whole genome shotgun (WGS) entry which is preliminary data.</text>
</comment>
<evidence type="ECO:0000313" key="1">
    <source>
        <dbReference type="EMBL" id="PIN04880.1"/>
    </source>
</evidence>
<sequence length="211" mass="23361">MHKYLDRKKAGYVRGTTLTATIECLPSSSKPAFSCSISKHCASVRDFISNTPSADIAATFASSSEGVVIRILLPLLVLDLDLDFESLSLPIGNAIRMLRQSCVSRKPSSTTRHFLSFKNLKISRVSSISSMAQVSSFLSGSNCSRVSWRTFFVWKSSFMGTQAKTSKCSRTWGRWKAFLARVLLPMPLSPHMLTTRRLSSNKASFTLFSSI</sequence>
<name>A0A2G9GIM8_9LAMI</name>
<dbReference type="AlphaFoldDB" id="A0A2G9GIM8"/>
<dbReference type="EMBL" id="NKXS01004988">
    <property type="protein sequence ID" value="PIN04880.1"/>
    <property type="molecule type" value="Genomic_DNA"/>
</dbReference>
<proteinExistence type="predicted"/>
<dbReference type="Proteomes" id="UP000231279">
    <property type="component" value="Unassembled WGS sequence"/>
</dbReference>
<protein>
    <submittedName>
        <fullName evidence="1">Uncharacterized protein</fullName>
    </submittedName>
</protein>
<accession>A0A2G9GIM8</accession>
<keyword evidence="2" id="KW-1185">Reference proteome</keyword>